<evidence type="ECO:0000256" key="1">
    <source>
        <dbReference type="SAM" id="MobiDB-lite"/>
    </source>
</evidence>
<dbReference type="Proteomes" id="UP000698800">
    <property type="component" value="Unassembled WGS sequence"/>
</dbReference>
<evidence type="ECO:0000313" key="4">
    <source>
        <dbReference type="EMBL" id="KAH0545378.1"/>
    </source>
</evidence>
<keyword evidence="5" id="KW-1185">Reference proteome</keyword>
<dbReference type="AlphaFoldDB" id="A0A9P8II12"/>
<dbReference type="OrthoDB" id="5411541at2759"/>
<feature type="signal peptide" evidence="2">
    <location>
        <begin position="1"/>
        <end position="20"/>
    </location>
</feature>
<proteinExistence type="predicted"/>
<organism evidence="4 5">
    <name type="scientific">Glutinoglossum americanum</name>
    <dbReference type="NCBI Taxonomy" id="1670608"/>
    <lineage>
        <taxon>Eukaryota</taxon>
        <taxon>Fungi</taxon>
        <taxon>Dikarya</taxon>
        <taxon>Ascomycota</taxon>
        <taxon>Pezizomycotina</taxon>
        <taxon>Geoglossomycetes</taxon>
        <taxon>Geoglossales</taxon>
        <taxon>Geoglossaceae</taxon>
        <taxon>Glutinoglossum</taxon>
    </lineage>
</organism>
<keyword evidence="2" id="KW-0732">Signal</keyword>
<dbReference type="EMBL" id="JAGHQL010000006">
    <property type="protein sequence ID" value="KAH0545378.1"/>
    <property type="molecule type" value="Genomic_DNA"/>
</dbReference>
<comment type="caution">
    <text evidence="4">The sequence shown here is derived from an EMBL/GenBank/DDBJ whole genome shotgun (WGS) entry which is preliminary data.</text>
</comment>
<evidence type="ECO:0000259" key="3">
    <source>
        <dbReference type="Pfam" id="PF22974"/>
    </source>
</evidence>
<name>A0A9P8II12_9PEZI</name>
<gene>
    <name evidence="4" type="ORF">FGG08_000519</name>
</gene>
<feature type="domain" description="DUF7029" evidence="3">
    <location>
        <begin position="82"/>
        <end position="162"/>
    </location>
</feature>
<reference evidence="4" key="1">
    <citation type="submission" date="2021-03" db="EMBL/GenBank/DDBJ databases">
        <title>Comparative genomics and phylogenomic investigation of the class Geoglossomycetes provide insights into ecological specialization and systematics.</title>
        <authorList>
            <person name="Melie T."/>
            <person name="Pirro S."/>
            <person name="Miller A.N."/>
            <person name="Quandt A."/>
        </authorList>
    </citation>
    <scope>NUCLEOTIDE SEQUENCE</scope>
    <source>
        <strain evidence="4">GBOQ0MN5Z8</strain>
    </source>
</reference>
<sequence length="651" mass="71069">MVAVVGTILVLSQLVSCALSAVIEPQAFVPVSLHPAGGSDVEARDWKRGGDTLRPRSKVELLYAQHGSDDTNPYLVSVTASHKNTSYVLVEDFEDVLSDIRCVNNAVNVPISMVLQFMDGDAFKYARGHWMRHDTLLFVTHHHSCNEGHKRGVYRFEERSLDAIIRCTYEELGDSRYASSLIRVSGGPADAHLTRRLRRRTVYPRNDGSIKSNNSAFSFDLHQGFPPRERVLEAAIEGVIETAFNFAINTDIAGVLKDLGDDFKELGKDAEKALTEFGADSKGIFGAITDAIKAVGNEIGKFFHSIASMLGLARRDKKSSADRFLRGVVQEMSISINDTTPVAAKFSIELTSNSLVAFPEFLEVRLGPRPSFGGTPAPFKIGGWTFEIAPEPLMIVMSVQMRPGTNITIPISADLAISEPLKVDLIGRSGGSMSSSLKFDRPILNTFDPTVCLNMYIGPSITAYLKNPAVKTSISLQTAIVLPRVKVCFNEEHNVDSKCAPKGLIPKALSITTTMGVGLELVAEAEIFGFTLIDGIIPNDLKALGLFHNFTMGKSCIDDRGIKPGKPLDSQPKSVVDGKEVMPVRSREVEGQTASTPKGELVASRGRRGMALQQQRNRTDRAPLIALLRRWGGHRSRSAMLTGHSTAYADR</sequence>
<dbReference type="Pfam" id="PF22974">
    <property type="entry name" value="DUF7029"/>
    <property type="match status" value="1"/>
</dbReference>
<protein>
    <recommendedName>
        <fullName evidence="3">DUF7029 domain-containing protein</fullName>
    </recommendedName>
</protein>
<evidence type="ECO:0000313" key="5">
    <source>
        <dbReference type="Proteomes" id="UP000698800"/>
    </source>
</evidence>
<dbReference type="InterPro" id="IPR054293">
    <property type="entry name" value="DUF7029"/>
</dbReference>
<accession>A0A9P8II12</accession>
<feature type="chain" id="PRO_5040205690" description="DUF7029 domain-containing protein" evidence="2">
    <location>
        <begin position="21"/>
        <end position="651"/>
    </location>
</feature>
<evidence type="ECO:0000256" key="2">
    <source>
        <dbReference type="SAM" id="SignalP"/>
    </source>
</evidence>
<feature type="region of interest" description="Disordered" evidence="1">
    <location>
        <begin position="584"/>
        <end position="616"/>
    </location>
</feature>